<accession>A0AAV7TMT5</accession>
<reference evidence="2" key="1">
    <citation type="journal article" date="2022" name="bioRxiv">
        <title>Sequencing and chromosome-scale assembly of the giantPleurodeles waltlgenome.</title>
        <authorList>
            <person name="Brown T."/>
            <person name="Elewa A."/>
            <person name="Iarovenko S."/>
            <person name="Subramanian E."/>
            <person name="Araus A.J."/>
            <person name="Petzold A."/>
            <person name="Susuki M."/>
            <person name="Suzuki K.-i.T."/>
            <person name="Hayashi T."/>
            <person name="Toyoda A."/>
            <person name="Oliveira C."/>
            <person name="Osipova E."/>
            <person name="Leigh N.D."/>
            <person name="Simon A."/>
            <person name="Yun M.H."/>
        </authorList>
    </citation>
    <scope>NUCLEOTIDE SEQUENCE</scope>
    <source>
        <strain evidence="2">20211129_DDA</strain>
        <tissue evidence="2">Liver</tissue>
    </source>
</reference>
<evidence type="ECO:0000313" key="3">
    <source>
        <dbReference type="Proteomes" id="UP001066276"/>
    </source>
</evidence>
<dbReference type="Proteomes" id="UP001066276">
    <property type="component" value="Chromosome 3_2"/>
</dbReference>
<name>A0AAV7TMT5_PLEWA</name>
<protein>
    <submittedName>
        <fullName evidence="2">Uncharacterized protein</fullName>
    </submittedName>
</protein>
<proteinExistence type="predicted"/>
<organism evidence="2 3">
    <name type="scientific">Pleurodeles waltl</name>
    <name type="common">Iberian ribbed newt</name>
    <dbReference type="NCBI Taxonomy" id="8319"/>
    <lineage>
        <taxon>Eukaryota</taxon>
        <taxon>Metazoa</taxon>
        <taxon>Chordata</taxon>
        <taxon>Craniata</taxon>
        <taxon>Vertebrata</taxon>
        <taxon>Euteleostomi</taxon>
        <taxon>Amphibia</taxon>
        <taxon>Batrachia</taxon>
        <taxon>Caudata</taxon>
        <taxon>Salamandroidea</taxon>
        <taxon>Salamandridae</taxon>
        <taxon>Pleurodelinae</taxon>
        <taxon>Pleurodeles</taxon>
    </lineage>
</organism>
<keyword evidence="3" id="KW-1185">Reference proteome</keyword>
<feature type="region of interest" description="Disordered" evidence="1">
    <location>
        <begin position="87"/>
        <end position="112"/>
    </location>
</feature>
<dbReference type="AlphaFoldDB" id="A0AAV7TMT5"/>
<gene>
    <name evidence="2" type="ORF">NDU88_002746</name>
</gene>
<evidence type="ECO:0000313" key="2">
    <source>
        <dbReference type="EMBL" id="KAJ1177491.1"/>
    </source>
</evidence>
<comment type="caution">
    <text evidence="2">The sequence shown here is derived from an EMBL/GenBank/DDBJ whole genome shotgun (WGS) entry which is preliminary data.</text>
</comment>
<sequence>MLSENAIHRVLFFPKGPVYFRDPGQPFFWFPSEEEDGSVEARGANRGCVGESITTYASTENITKDAGGENNTERGWWEEMFLEDGINMDGEDGEEAAGETDHHGAGGGEALF</sequence>
<feature type="compositionally biased region" description="Acidic residues" evidence="1">
    <location>
        <begin position="89"/>
        <end position="98"/>
    </location>
</feature>
<evidence type="ECO:0000256" key="1">
    <source>
        <dbReference type="SAM" id="MobiDB-lite"/>
    </source>
</evidence>
<dbReference type="EMBL" id="JANPWB010000006">
    <property type="protein sequence ID" value="KAJ1177491.1"/>
    <property type="molecule type" value="Genomic_DNA"/>
</dbReference>